<protein>
    <submittedName>
        <fullName evidence="1">Uncharacterized protein</fullName>
    </submittedName>
</protein>
<accession>A0AAD5MPZ5</accession>
<name>A0AAD5MPZ5_PARTN</name>
<dbReference type="AlphaFoldDB" id="A0AAD5MPZ5"/>
<feature type="non-terminal residue" evidence="1">
    <location>
        <position position="1"/>
    </location>
</feature>
<gene>
    <name evidence="1" type="ORF">KIN20_009007</name>
</gene>
<comment type="caution">
    <text evidence="1">The sequence shown here is derived from an EMBL/GenBank/DDBJ whole genome shotgun (WGS) entry which is preliminary data.</text>
</comment>
<keyword evidence="2" id="KW-1185">Reference proteome</keyword>
<dbReference type="Proteomes" id="UP001196413">
    <property type="component" value="Unassembled WGS sequence"/>
</dbReference>
<evidence type="ECO:0000313" key="1">
    <source>
        <dbReference type="EMBL" id="KAJ1352612.1"/>
    </source>
</evidence>
<evidence type="ECO:0000313" key="2">
    <source>
        <dbReference type="Proteomes" id="UP001196413"/>
    </source>
</evidence>
<dbReference type="EMBL" id="JAHQIW010001485">
    <property type="protein sequence ID" value="KAJ1352612.1"/>
    <property type="molecule type" value="Genomic_DNA"/>
</dbReference>
<reference evidence="1" key="1">
    <citation type="submission" date="2021-06" db="EMBL/GenBank/DDBJ databases">
        <title>Parelaphostrongylus tenuis whole genome reference sequence.</title>
        <authorList>
            <person name="Garwood T.J."/>
            <person name="Larsen P.A."/>
            <person name="Fountain-Jones N.M."/>
            <person name="Garbe J.R."/>
            <person name="Macchietto M.G."/>
            <person name="Kania S.A."/>
            <person name="Gerhold R.W."/>
            <person name="Richards J.E."/>
            <person name="Wolf T.M."/>
        </authorList>
    </citation>
    <scope>NUCLEOTIDE SEQUENCE</scope>
    <source>
        <strain evidence="1">MNPRO001-30</strain>
        <tissue evidence="1">Meninges</tissue>
    </source>
</reference>
<proteinExistence type="predicted"/>
<sequence>MDILSNMVRQSTGPLIISLLVTFPSVLGCGVVLPGQASSRTFTVSGFTLPVAMVYSPTANARFPNVATNKGGVQAFVQRLVMQTVFDVLERLARSALLPDAVISSILEQLSLTIRYTPVRCDMMVNPGDMRESS</sequence>
<organism evidence="1 2">
    <name type="scientific">Parelaphostrongylus tenuis</name>
    <name type="common">Meningeal worm</name>
    <dbReference type="NCBI Taxonomy" id="148309"/>
    <lineage>
        <taxon>Eukaryota</taxon>
        <taxon>Metazoa</taxon>
        <taxon>Ecdysozoa</taxon>
        <taxon>Nematoda</taxon>
        <taxon>Chromadorea</taxon>
        <taxon>Rhabditida</taxon>
        <taxon>Rhabditina</taxon>
        <taxon>Rhabditomorpha</taxon>
        <taxon>Strongyloidea</taxon>
        <taxon>Metastrongylidae</taxon>
        <taxon>Parelaphostrongylus</taxon>
    </lineage>
</organism>